<feature type="chain" id="PRO_5045089822" evidence="1">
    <location>
        <begin position="21"/>
        <end position="288"/>
    </location>
</feature>
<sequence length="288" mass="32474">MNTSIMAALGALLLSLSANASLAVRYYQPLNPKDHYPIDLVEFLLQKAAVDYQLFPIQASDSTEMRQIADLNAGHISFATLATNKRLNQALHPIQYPIFRGLLGYRVFIIRKGEQARFDQVSSLQQLSQFVAGQGRFWADTQVLKSAGLPLETPVKYEGLFHMLDGGRFDYFPRAIHEPISELSARPQLNLAIENNILLIYPQPMMFYTSKANKALSQAIEHGFEAAIQDGSFAQWFVDHPMIQEVLSKIDLEQRTVIRIDNPHLPAGTPVQRSELWLDIAQLRNQPS</sequence>
<accession>A0ABS7EDU8</accession>
<keyword evidence="3" id="KW-1185">Reference proteome</keyword>
<comment type="caution">
    <text evidence="2">The sequence shown here is derived from an EMBL/GenBank/DDBJ whole genome shotgun (WGS) entry which is preliminary data.</text>
</comment>
<keyword evidence="1" id="KW-0732">Signal</keyword>
<evidence type="ECO:0000313" key="2">
    <source>
        <dbReference type="EMBL" id="MBW8189862.1"/>
    </source>
</evidence>
<dbReference type="Proteomes" id="UP001166251">
    <property type="component" value="Unassembled WGS sequence"/>
</dbReference>
<feature type="signal peptide" evidence="1">
    <location>
        <begin position="1"/>
        <end position="20"/>
    </location>
</feature>
<proteinExistence type="predicted"/>
<dbReference type="SUPFAM" id="SSF53850">
    <property type="entry name" value="Periplasmic binding protein-like II"/>
    <property type="match status" value="1"/>
</dbReference>
<evidence type="ECO:0000256" key="1">
    <source>
        <dbReference type="SAM" id="SignalP"/>
    </source>
</evidence>
<protein>
    <submittedName>
        <fullName evidence="2">Diguanylate cyclase</fullName>
    </submittedName>
</protein>
<reference evidence="2" key="1">
    <citation type="submission" date="2021-07" db="EMBL/GenBank/DDBJ databases">
        <title>Neiella marina sp. nov., isolated from the intestinal content of sea cucumber Apostichopus japonicus.</title>
        <authorList>
            <person name="Bai X."/>
        </authorList>
    </citation>
    <scope>NUCLEOTIDE SEQUENCE</scope>
    <source>
        <strain evidence="2">126</strain>
    </source>
</reference>
<organism evidence="2 3">
    <name type="scientific">Neiella holothuriorum</name>
    <dbReference type="NCBI Taxonomy" id="2870530"/>
    <lineage>
        <taxon>Bacteria</taxon>
        <taxon>Pseudomonadati</taxon>
        <taxon>Pseudomonadota</taxon>
        <taxon>Gammaproteobacteria</taxon>
        <taxon>Alteromonadales</taxon>
        <taxon>Echinimonadaceae</taxon>
        <taxon>Neiella</taxon>
    </lineage>
</organism>
<evidence type="ECO:0000313" key="3">
    <source>
        <dbReference type="Proteomes" id="UP001166251"/>
    </source>
</evidence>
<dbReference type="EMBL" id="JAHZSS010000002">
    <property type="protein sequence ID" value="MBW8189862.1"/>
    <property type="molecule type" value="Genomic_DNA"/>
</dbReference>
<dbReference type="RefSeq" id="WP_220102544.1">
    <property type="nucleotide sequence ID" value="NZ_JAHZSS010000002.1"/>
</dbReference>
<name>A0ABS7EDU8_9GAMM</name>
<gene>
    <name evidence="2" type="ORF">K0504_02345</name>
</gene>